<keyword evidence="5 7" id="KW-1133">Transmembrane helix</keyword>
<dbReference type="Gene3D" id="3.40.50.300">
    <property type="entry name" value="P-loop containing nucleotide triphosphate hydrolases"/>
    <property type="match status" value="1"/>
</dbReference>
<organism evidence="10 11">
    <name type="scientific">Fusibacter bizertensis</name>
    <dbReference type="NCBI Taxonomy" id="1488331"/>
    <lineage>
        <taxon>Bacteria</taxon>
        <taxon>Bacillati</taxon>
        <taxon>Bacillota</taxon>
        <taxon>Clostridia</taxon>
        <taxon>Eubacteriales</taxon>
        <taxon>Eubacteriales Family XII. Incertae Sedis</taxon>
        <taxon>Fusibacter</taxon>
    </lineage>
</organism>
<feature type="transmembrane region" description="Helical" evidence="7">
    <location>
        <begin position="158"/>
        <end position="175"/>
    </location>
</feature>
<evidence type="ECO:0000259" key="8">
    <source>
        <dbReference type="PROSITE" id="PS50893"/>
    </source>
</evidence>
<dbReference type="InterPro" id="IPR003593">
    <property type="entry name" value="AAA+_ATPase"/>
</dbReference>
<dbReference type="CDD" id="cd03228">
    <property type="entry name" value="ABCC_MRP_Like"/>
    <property type="match status" value="1"/>
</dbReference>
<dbReference type="RefSeq" id="WP_281092826.1">
    <property type="nucleotide sequence ID" value="NZ_JARYZI010000001.1"/>
</dbReference>
<dbReference type="SUPFAM" id="SSF52540">
    <property type="entry name" value="P-loop containing nucleoside triphosphate hydrolases"/>
    <property type="match status" value="1"/>
</dbReference>
<evidence type="ECO:0000256" key="2">
    <source>
        <dbReference type="ARBA" id="ARBA00022692"/>
    </source>
</evidence>
<evidence type="ECO:0000256" key="3">
    <source>
        <dbReference type="ARBA" id="ARBA00022741"/>
    </source>
</evidence>
<reference evidence="10 11" key="1">
    <citation type="submission" date="2023-04" db="EMBL/GenBank/DDBJ databases">
        <title>Fusibacter bizertensis strain WBS, isolated from littoral bottom sediments of the Arctic seas - biochemical and genomic analysis.</title>
        <authorList>
            <person name="Brioukhanov A.L."/>
        </authorList>
    </citation>
    <scope>NUCLEOTIDE SEQUENCE [LARGE SCALE GENOMIC DNA]</scope>
    <source>
        <strain evidence="10 11">WBS</strain>
    </source>
</reference>
<keyword evidence="2 7" id="KW-0812">Transmembrane</keyword>
<dbReference type="Pfam" id="PF00005">
    <property type="entry name" value="ABC_tran"/>
    <property type="match status" value="1"/>
</dbReference>
<comment type="caution">
    <text evidence="10">The sequence shown here is derived from an EMBL/GenBank/DDBJ whole genome shotgun (WGS) entry which is preliminary data.</text>
</comment>
<evidence type="ECO:0000313" key="10">
    <source>
        <dbReference type="EMBL" id="MDH8677028.1"/>
    </source>
</evidence>
<sequence>MRRKKEKENDAEKVKKRPLMRNVFFVYQHMRKWLPESITVLALNTVAVAIAPFIWIVVPKLIIDELQGSARMDWIITVLAVTLIITAAVHFTKEACIGVFRMKMARIRMLFGLELHDKAMNLDYHHAENADTQNLLNRATRNTGNPNHGLGGVMKQSFSLLGYMIGFIGYIGIILSLHPVVLVYLLISVVIIYRLKSKSDKYRYSREDDIRPYERKSRYIGNVLTDFEFGKDTRIYQLKTMLLDKMERLNKRTEGVQKEINTKSLKVELIDTVLVLIRDGIVYAYITYMVLSGKMSFGSFILYATTINGFAVWMLELMRNFTEFRLAARYVDDYLDFMEIENEKILGEPSPLPSGNRLAIHFDNVDFAYPGTEKKIFESLSLDIPAGQKLAVVGVNGAGKTSLIKLLTGLYRPTEGKITIEGTDISTIPLTEHYKLFSVVYQEIKPVAASISENVAASETYDTNRVWDAVQRAGLGDKVNSLGRKLDTPLLKIIEDDGLELSGGENQKLALARALYKNGPIVILDEPTAALDPIAEKDIYESFGDMIDGRTAIFISHRLSSTKFCDKVAYFENGKIEEYGTHYELLALNGKYAHMFNTQAQYYQDQKVEVTA</sequence>
<evidence type="ECO:0000313" key="11">
    <source>
        <dbReference type="Proteomes" id="UP001158045"/>
    </source>
</evidence>
<feature type="domain" description="ABC transmembrane type-1" evidence="9">
    <location>
        <begin position="45"/>
        <end position="326"/>
    </location>
</feature>
<dbReference type="InterPro" id="IPR039421">
    <property type="entry name" value="Type_1_exporter"/>
</dbReference>
<dbReference type="InterPro" id="IPR036640">
    <property type="entry name" value="ABC1_TM_sf"/>
</dbReference>
<feature type="transmembrane region" description="Helical" evidence="7">
    <location>
        <begin position="181"/>
        <end position="196"/>
    </location>
</feature>
<dbReference type="GO" id="GO:0005524">
    <property type="term" value="F:ATP binding"/>
    <property type="evidence" value="ECO:0007669"/>
    <property type="project" value="UniProtKB-KW"/>
</dbReference>
<keyword evidence="3" id="KW-0547">Nucleotide-binding</keyword>
<dbReference type="InterPro" id="IPR027417">
    <property type="entry name" value="P-loop_NTPase"/>
</dbReference>
<evidence type="ECO:0000256" key="4">
    <source>
        <dbReference type="ARBA" id="ARBA00022840"/>
    </source>
</evidence>
<dbReference type="InterPro" id="IPR011527">
    <property type="entry name" value="ABC1_TM_dom"/>
</dbReference>
<evidence type="ECO:0000259" key="9">
    <source>
        <dbReference type="PROSITE" id="PS50929"/>
    </source>
</evidence>
<gene>
    <name evidence="10" type="ORF">QE109_02650</name>
</gene>
<feature type="transmembrane region" description="Helical" evidence="7">
    <location>
        <begin position="74"/>
        <end position="100"/>
    </location>
</feature>
<dbReference type="PANTHER" id="PTHR24221">
    <property type="entry name" value="ATP-BINDING CASSETTE SUB-FAMILY B"/>
    <property type="match status" value="1"/>
</dbReference>
<dbReference type="PROSITE" id="PS50929">
    <property type="entry name" value="ABC_TM1F"/>
    <property type="match status" value="1"/>
</dbReference>
<feature type="transmembrane region" description="Helical" evidence="7">
    <location>
        <begin position="297"/>
        <end position="315"/>
    </location>
</feature>
<evidence type="ECO:0000256" key="5">
    <source>
        <dbReference type="ARBA" id="ARBA00022989"/>
    </source>
</evidence>
<dbReference type="Gene3D" id="1.20.1560.10">
    <property type="entry name" value="ABC transporter type 1, transmembrane domain"/>
    <property type="match status" value="1"/>
</dbReference>
<feature type="transmembrane region" description="Helical" evidence="7">
    <location>
        <begin position="38"/>
        <end position="62"/>
    </location>
</feature>
<dbReference type="PANTHER" id="PTHR24221:SF646">
    <property type="entry name" value="HAEMOLYSIN SECRETION ATP-BINDING PROTEIN"/>
    <property type="match status" value="1"/>
</dbReference>
<dbReference type="EMBL" id="JARYZI010000001">
    <property type="protein sequence ID" value="MDH8677028.1"/>
    <property type="molecule type" value="Genomic_DNA"/>
</dbReference>
<evidence type="ECO:0000256" key="1">
    <source>
        <dbReference type="ARBA" id="ARBA00004651"/>
    </source>
</evidence>
<protein>
    <submittedName>
        <fullName evidence="10">ABC transporter ATP-binding protein</fullName>
    </submittedName>
</protein>
<proteinExistence type="predicted"/>
<dbReference type="Proteomes" id="UP001158045">
    <property type="component" value="Unassembled WGS sequence"/>
</dbReference>
<keyword evidence="4 10" id="KW-0067">ATP-binding</keyword>
<accession>A0ABT6N9E1</accession>
<keyword evidence="11" id="KW-1185">Reference proteome</keyword>
<dbReference type="SUPFAM" id="SSF90123">
    <property type="entry name" value="ABC transporter transmembrane region"/>
    <property type="match status" value="1"/>
</dbReference>
<evidence type="ECO:0000256" key="7">
    <source>
        <dbReference type="SAM" id="Phobius"/>
    </source>
</evidence>
<dbReference type="SMART" id="SM00382">
    <property type="entry name" value="AAA"/>
    <property type="match status" value="1"/>
</dbReference>
<comment type="subcellular location">
    <subcellularLocation>
        <location evidence="1">Cell membrane</location>
        <topology evidence="1">Multi-pass membrane protein</topology>
    </subcellularLocation>
</comment>
<dbReference type="PROSITE" id="PS50893">
    <property type="entry name" value="ABC_TRANSPORTER_2"/>
    <property type="match status" value="1"/>
</dbReference>
<keyword evidence="6 7" id="KW-0472">Membrane</keyword>
<dbReference type="InterPro" id="IPR003439">
    <property type="entry name" value="ABC_transporter-like_ATP-bd"/>
</dbReference>
<feature type="domain" description="ABC transporter" evidence="8">
    <location>
        <begin position="360"/>
        <end position="598"/>
    </location>
</feature>
<name>A0ABT6N9E1_9FIRM</name>
<evidence type="ECO:0000256" key="6">
    <source>
        <dbReference type="ARBA" id="ARBA00023136"/>
    </source>
</evidence>